<dbReference type="InterPro" id="IPR001867">
    <property type="entry name" value="OmpR/PhoB-type_DNA-bd"/>
</dbReference>
<gene>
    <name evidence="8" type="ORF">HP552_10570</name>
</gene>
<dbReference type="Gene3D" id="3.40.50.2300">
    <property type="match status" value="1"/>
</dbReference>
<dbReference type="PROSITE" id="PS50110">
    <property type="entry name" value="RESPONSE_REGULATORY"/>
    <property type="match status" value="1"/>
</dbReference>
<evidence type="ECO:0000256" key="4">
    <source>
        <dbReference type="ARBA" id="ARBA00023125"/>
    </source>
</evidence>
<dbReference type="PANTHER" id="PTHR35807:SF2">
    <property type="entry name" value="TRANSCRIPTIONAL ACTIVATOR DOMAIN"/>
    <property type="match status" value="1"/>
</dbReference>
<dbReference type="RefSeq" id="WP_175395475.1">
    <property type="nucleotide sequence ID" value="NZ_JABMCB010000173.1"/>
</dbReference>
<dbReference type="Pfam" id="PF00486">
    <property type="entry name" value="Trans_reg_C"/>
    <property type="match status" value="1"/>
</dbReference>
<keyword evidence="2" id="KW-0902">Two-component regulatory system</keyword>
<evidence type="ECO:0000256" key="6">
    <source>
        <dbReference type="PROSITE-ProRule" id="PRU00169"/>
    </source>
</evidence>
<dbReference type="InterPro" id="IPR036388">
    <property type="entry name" value="WH-like_DNA-bd_sf"/>
</dbReference>
<dbReference type="Pfam" id="PF00072">
    <property type="entry name" value="Response_reg"/>
    <property type="match status" value="1"/>
</dbReference>
<dbReference type="Pfam" id="PF03704">
    <property type="entry name" value="BTAD"/>
    <property type="match status" value="1"/>
</dbReference>
<keyword evidence="4" id="KW-0238">DNA-binding</keyword>
<dbReference type="AlphaFoldDB" id="A0A7Y6BVB9"/>
<feature type="modified residue" description="4-aspartylphosphate" evidence="6">
    <location>
        <position position="54"/>
    </location>
</feature>
<sequence length="375" mass="44012">MFRAVLIDDEHLALIHLENLLKKLVPITIAGVFMDAESAVEQITDLRPDIIFLDIQMPEMNGLEAAERLVSLCPSAEIVFVTAYDNHALEAFELNALDYVLKPLNMDRLSKTVNRIQKRLSHSAANEEPAEVTISMFGSLKISRGSEELPIKWRTQKSQVLFALLFHHVNEFVSNHTLIEQVWPDTDLEKARSYLYTTVYHIRRCLKQVNVDLPIEKTSGAEGYCMRLEGNINLTKKWEQSIRSLDEITPDNEQEASEIIEAYKYDYLKEFDYLWTLSERERLRNLFIHHALKLAAYYTDKENWMEALALYQRLSYIHPYYEEAYLRQMEIYDFLADYASVEARYQTIQYMLQQDLDTAPSAEIRSWYERWKARV</sequence>
<protein>
    <submittedName>
        <fullName evidence="8">Response regulator</fullName>
    </submittedName>
</protein>
<comment type="similarity">
    <text evidence="1">Belongs to the AfsR/DnrI/RedD regulatory family.</text>
</comment>
<dbReference type="SUPFAM" id="SSF48452">
    <property type="entry name" value="TPR-like"/>
    <property type="match status" value="1"/>
</dbReference>
<comment type="caution">
    <text evidence="8">The sequence shown here is derived from an EMBL/GenBank/DDBJ whole genome shotgun (WGS) entry which is preliminary data.</text>
</comment>
<evidence type="ECO:0000313" key="9">
    <source>
        <dbReference type="Proteomes" id="UP000526125"/>
    </source>
</evidence>
<evidence type="ECO:0000256" key="2">
    <source>
        <dbReference type="ARBA" id="ARBA00023012"/>
    </source>
</evidence>
<dbReference type="InterPro" id="IPR001789">
    <property type="entry name" value="Sig_transdc_resp-reg_receiver"/>
</dbReference>
<dbReference type="Gene3D" id="1.10.10.10">
    <property type="entry name" value="Winged helix-like DNA-binding domain superfamily/Winged helix DNA-binding domain"/>
    <property type="match status" value="1"/>
</dbReference>
<dbReference type="InterPro" id="IPR011990">
    <property type="entry name" value="TPR-like_helical_dom_sf"/>
</dbReference>
<dbReference type="SMART" id="SM01043">
    <property type="entry name" value="BTAD"/>
    <property type="match status" value="1"/>
</dbReference>
<dbReference type="Proteomes" id="UP000526125">
    <property type="component" value="Unassembled WGS sequence"/>
</dbReference>
<keyword evidence="6" id="KW-0597">Phosphoprotein</keyword>
<dbReference type="SMART" id="SM00448">
    <property type="entry name" value="REC"/>
    <property type="match status" value="1"/>
</dbReference>
<dbReference type="InterPro" id="IPR011006">
    <property type="entry name" value="CheY-like_superfamily"/>
</dbReference>
<keyword evidence="3" id="KW-0805">Transcription regulation</keyword>
<accession>A0A7Y6BVB9</accession>
<dbReference type="GO" id="GO:0000160">
    <property type="term" value="P:phosphorelay signal transduction system"/>
    <property type="evidence" value="ECO:0007669"/>
    <property type="project" value="UniProtKB-KW"/>
</dbReference>
<dbReference type="GO" id="GO:0003677">
    <property type="term" value="F:DNA binding"/>
    <property type="evidence" value="ECO:0007669"/>
    <property type="project" value="UniProtKB-KW"/>
</dbReference>
<feature type="domain" description="Response regulatory" evidence="7">
    <location>
        <begin position="3"/>
        <end position="117"/>
    </location>
</feature>
<name>A0A7Y6BVB9_9BACL</name>
<dbReference type="SUPFAM" id="SSF52172">
    <property type="entry name" value="CheY-like"/>
    <property type="match status" value="1"/>
</dbReference>
<proteinExistence type="inferred from homology"/>
<keyword evidence="9" id="KW-1185">Reference proteome</keyword>
<dbReference type="SUPFAM" id="SSF46894">
    <property type="entry name" value="C-terminal effector domain of the bipartite response regulators"/>
    <property type="match status" value="1"/>
</dbReference>
<evidence type="ECO:0000256" key="5">
    <source>
        <dbReference type="ARBA" id="ARBA00023163"/>
    </source>
</evidence>
<dbReference type="PANTHER" id="PTHR35807">
    <property type="entry name" value="TRANSCRIPTIONAL REGULATOR REDD-RELATED"/>
    <property type="match status" value="1"/>
</dbReference>
<organism evidence="8 9">
    <name type="scientific">Paenibacillus xylanilyticus</name>
    <dbReference type="NCBI Taxonomy" id="248903"/>
    <lineage>
        <taxon>Bacteria</taxon>
        <taxon>Bacillati</taxon>
        <taxon>Bacillota</taxon>
        <taxon>Bacilli</taxon>
        <taxon>Bacillales</taxon>
        <taxon>Paenibacillaceae</taxon>
        <taxon>Paenibacillus</taxon>
    </lineage>
</organism>
<evidence type="ECO:0000256" key="3">
    <source>
        <dbReference type="ARBA" id="ARBA00023015"/>
    </source>
</evidence>
<evidence type="ECO:0000313" key="8">
    <source>
        <dbReference type="EMBL" id="NUU75675.1"/>
    </source>
</evidence>
<dbReference type="EMBL" id="JABMCB010000173">
    <property type="protein sequence ID" value="NUU75675.1"/>
    <property type="molecule type" value="Genomic_DNA"/>
</dbReference>
<dbReference type="GO" id="GO:0006355">
    <property type="term" value="P:regulation of DNA-templated transcription"/>
    <property type="evidence" value="ECO:0007669"/>
    <property type="project" value="InterPro"/>
</dbReference>
<evidence type="ECO:0000259" key="7">
    <source>
        <dbReference type="PROSITE" id="PS50110"/>
    </source>
</evidence>
<keyword evidence="5" id="KW-0804">Transcription</keyword>
<evidence type="ECO:0000256" key="1">
    <source>
        <dbReference type="ARBA" id="ARBA00005820"/>
    </source>
</evidence>
<dbReference type="Gene3D" id="1.25.40.10">
    <property type="entry name" value="Tetratricopeptide repeat domain"/>
    <property type="match status" value="1"/>
</dbReference>
<dbReference type="InterPro" id="IPR005158">
    <property type="entry name" value="BTAD"/>
</dbReference>
<dbReference type="InterPro" id="IPR016032">
    <property type="entry name" value="Sig_transdc_resp-reg_C-effctor"/>
</dbReference>
<reference evidence="8 9" key="1">
    <citation type="submission" date="2020-05" db="EMBL/GenBank/DDBJ databases">
        <title>Genome Sequencing of Type Strains.</title>
        <authorList>
            <person name="Lemaire J.F."/>
            <person name="Inderbitzin P."/>
            <person name="Gregorio O.A."/>
            <person name="Collins S.B."/>
            <person name="Wespe N."/>
            <person name="Knight-Connoni V."/>
        </authorList>
    </citation>
    <scope>NUCLEOTIDE SEQUENCE [LARGE SCALE GENOMIC DNA]</scope>
    <source>
        <strain evidence="8 9">LMG 21957</strain>
    </source>
</reference>
<dbReference type="InterPro" id="IPR051677">
    <property type="entry name" value="AfsR-DnrI-RedD_regulator"/>
</dbReference>